<organism evidence="1 2">
    <name type="scientific">Dovyalis caffra</name>
    <dbReference type="NCBI Taxonomy" id="77055"/>
    <lineage>
        <taxon>Eukaryota</taxon>
        <taxon>Viridiplantae</taxon>
        <taxon>Streptophyta</taxon>
        <taxon>Embryophyta</taxon>
        <taxon>Tracheophyta</taxon>
        <taxon>Spermatophyta</taxon>
        <taxon>Magnoliopsida</taxon>
        <taxon>eudicotyledons</taxon>
        <taxon>Gunneridae</taxon>
        <taxon>Pentapetalae</taxon>
        <taxon>rosids</taxon>
        <taxon>fabids</taxon>
        <taxon>Malpighiales</taxon>
        <taxon>Salicaceae</taxon>
        <taxon>Flacourtieae</taxon>
        <taxon>Dovyalis</taxon>
    </lineage>
</organism>
<evidence type="ECO:0000313" key="1">
    <source>
        <dbReference type="EMBL" id="CAK7337785.1"/>
    </source>
</evidence>
<gene>
    <name evidence="1" type="ORF">DCAF_LOCUS12823</name>
</gene>
<name>A0AAV1RM46_9ROSI</name>
<dbReference type="AlphaFoldDB" id="A0AAV1RM46"/>
<sequence>MDIVEGKQEAQVRDLPLQPINGPLIILIKIGLPKNPPFHASPRAATLWLGRS</sequence>
<protein>
    <submittedName>
        <fullName evidence="1">Uncharacterized protein</fullName>
    </submittedName>
</protein>
<evidence type="ECO:0000313" key="2">
    <source>
        <dbReference type="Proteomes" id="UP001314170"/>
    </source>
</evidence>
<comment type="caution">
    <text evidence="1">The sequence shown here is derived from an EMBL/GenBank/DDBJ whole genome shotgun (WGS) entry which is preliminary data.</text>
</comment>
<dbReference type="EMBL" id="CAWUPB010001108">
    <property type="protein sequence ID" value="CAK7337785.1"/>
    <property type="molecule type" value="Genomic_DNA"/>
</dbReference>
<reference evidence="1 2" key="1">
    <citation type="submission" date="2024-01" db="EMBL/GenBank/DDBJ databases">
        <authorList>
            <person name="Waweru B."/>
        </authorList>
    </citation>
    <scope>NUCLEOTIDE SEQUENCE [LARGE SCALE GENOMIC DNA]</scope>
</reference>
<keyword evidence="2" id="KW-1185">Reference proteome</keyword>
<accession>A0AAV1RM46</accession>
<proteinExistence type="predicted"/>
<dbReference type="Proteomes" id="UP001314170">
    <property type="component" value="Unassembled WGS sequence"/>
</dbReference>
<feature type="non-terminal residue" evidence="1">
    <location>
        <position position="52"/>
    </location>
</feature>